<feature type="domain" description="Sieve element occlusion C-terminal" evidence="2">
    <location>
        <begin position="321"/>
        <end position="464"/>
    </location>
</feature>
<evidence type="ECO:0000313" key="3">
    <source>
        <dbReference type="EMBL" id="KAH7522204.1"/>
    </source>
</evidence>
<dbReference type="EMBL" id="JAEACU010000007">
    <property type="protein sequence ID" value="KAH7522204.1"/>
    <property type="molecule type" value="Genomic_DNA"/>
</dbReference>
<evidence type="ECO:0000259" key="1">
    <source>
        <dbReference type="Pfam" id="PF14576"/>
    </source>
</evidence>
<organism evidence="3 4">
    <name type="scientific">Ziziphus jujuba var. spinosa</name>
    <dbReference type="NCBI Taxonomy" id="714518"/>
    <lineage>
        <taxon>Eukaryota</taxon>
        <taxon>Viridiplantae</taxon>
        <taxon>Streptophyta</taxon>
        <taxon>Embryophyta</taxon>
        <taxon>Tracheophyta</taxon>
        <taxon>Spermatophyta</taxon>
        <taxon>Magnoliopsida</taxon>
        <taxon>eudicotyledons</taxon>
        <taxon>Gunneridae</taxon>
        <taxon>Pentapetalae</taxon>
        <taxon>rosids</taxon>
        <taxon>fabids</taxon>
        <taxon>Rosales</taxon>
        <taxon>Rhamnaceae</taxon>
        <taxon>Paliureae</taxon>
        <taxon>Ziziphus</taxon>
    </lineage>
</organism>
<dbReference type="InterPro" id="IPR027944">
    <property type="entry name" value="SEO_C"/>
</dbReference>
<name>A0A978V4C1_ZIZJJ</name>
<dbReference type="Pfam" id="PF14577">
    <property type="entry name" value="SEO_C"/>
    <property type="match status" value="1"/>
</dbReference>
<proteinExistence type="predicted"/>
<evidence type="ECO:0000313" key="4">
    <source>
        <dbReference type="Proteomes" id="UP000813462"/>
    </source>
</evidence>
<evidence type="ECO:0008006" key="5">
    <source>
        <dbReference type="Google" id="ProtNLM"/>
    </source>
</evidence>
<dbReference type="GO" id="GO:0010088">
    <property type="term" value="P:phloem development"/>
    <property type="evidence" value="ECO:0007669"/>
    <property type="project" value="InterPro"/>
</dbReference>
<evidence type="ECO:0000259" key="2">
    <source>
        <dbReference type="Pfam" id="PF14577"/>
    </source>
</evidence>
<dbReference type="Proteomes" id="UP000813462">
    <property type="component" value="Unassembled WGS sequence"/>
</dbReference>
<protein>
    <recommendedName>
        <fullName evidence="5">Protein SIEVE ELEMENT OCCLUSION B-like</fullName>
    </recommendedName>
</protein>
<gene>
    <name evidence="3" type="ORF">FEM48_Zijuj07G0113500</name>
</gene>
<reference evidence="3" key="1">
    <citation type="journal article" date="2021" name="Front. Plant Sci.">
        <title>Chromosome-Scale Genome Assembly for Chinese Sour Jujube and Insights Into Its Genome Evolution and Domestication Signature.</title>
        <authorList>
            <person name="Shen L.-Y."/>
            <person name="Luo H."/>
            <person name="Wang X.-L."/>
            <person name="Wang X.-M."/>
            <person name="Qiu X.-J."/>
            <person name="Liu H."/>
            <person name="Zhou S.-S."/>
            <person name="Jia K.-H."/>
            <person name="Nie S."/>
            <person name="Bao Y.-T."/>
            <person name="Zhang R.-G."/>
            <person name="Yun Q.-Z."/>
            <person name="Chai Y.-H."/>
            <person name="Lu J.-Y."/>
            <person name="Li Y."/>
            <person name="Zhao S.-W."/>
            <person name="Mao J.-F."/>
            <person name="Jia S.-G."/>
            <person name="Mao Y.-M."/>
        </authorList>
    </citation>
    <scope>NUCLEOTIDE SEQUENCE</scope>
    <source>
        <strain evidence="3">AT0</strain>
        <tissue evidence="3">Leaf</tissue>
    </source>
</reference>
<sequence length="468" mass="53777">MESQVHDESTDETFKSPNINLPFCTLKSISNQLSTGSCKLAGEVNNEEIAKSTTLSILEKLSDYSWDAKAVLTLAAFALDYGEFNKTPQVVELIYKLEKLSFDHNLKEIPDLALAMKNIPVAVYWAIRSTLAWVTNITICVTKDKEDKPSGDLDSTQKMINRTPFRINEVFRALIFGKIVDQAIKTEAQTTVNVDDLKGKTVLWFISNVDVSDDYINAVTPNDKIIKKEVLEQYRIVWIPIVEGIRFINIEWQFKGKPTVVVTNPDGDPEYKNNEIPDQISIWNDIIKLEDHIPSYLEWFHFEEKARTFMKEPKTEIKLVNHSSSKLQAQFWSRIESLLLSKIKNVNSQQADQYAITREVQKLLWFKDESGWAMLFKGFNVVASGHGSTMLKVLEGFQNWKDIVGKTNFETAFQEYHNQAVEDSHRCQYFDIKDGAKKDIPYDAVHCPDCSRVMVAYLRFRCCHKDDE</sequence>
<dbReference type="AlphaFoldDB" id="A0A978V4C1"/>
<feature type="domain" description="Sieve element occlusion N-terminal" evidence="1">
    <location>
        <begin position="24"/>
        <end position="89"/>
    </location>
</feature>
<dbReference type="Pfam" id="PF14576">
    <property type="entry name" value="SEO_N"/>
    <property type="match status" value="1"/>
</dbReference>
<comment type="caution">
    <text evidence="3">The sequence shown here is derived from an EMBL/GenBank/DDBJ whole genome shotgun (WGS) entry which is preliminary data.</text>
</comment>
<dbReference type="PANTHER" id="PTHR33232">
    <property type="entry name" value="PROTEIN SIEVE ELEMENT OCCLUSION B-LIKE"/>
    <property type="match status" value="1"/>
</dbReference>
<dbReference type="PANTHER" id="PTHR33232:SF18">
    <property type="entry name" value="PROTEIN SIEVE ELEMENT OCCLUSION B-LIKE"/>
    <property type="match status" value="1"/>
</dbReference>
<dbReference type="InterPro" id="IPR039299">
    <property type="entry name" value="SEOA"/>
</dbReference>
<dbReference type="InterPro" id="IPR027942">
    <property type="entry name" value="SEO_N"/>
</dbReference>
<accession>A0A978V4C1</accession>